<evidence type="ECO:0000256" key="7">
    <source>
        <dbReference type="ARBA" id="ARBA00023316"/>
    </source>
</evidence>
<dbReference type="Gene3D" id="1.10.10.2520">
    <property type="entry name" value="Cell wall hydrolase SleB, domain 1"/>
    <property type="match status" value="1"/>
</dbReference>
<sequence length="243" mass="27012">MDGVVGRKTKRILVDASKVWAPGVENRIYKKGDKGGYVWELQRRLQFIGFYPGKVDGVFGSKTDKGIRSFQYRFGLKVDGKVGPRTKVMLWKATRTYRPGAKAPAKAPALTRIKPMNRVPQSNAGMSDQDIRIIAQAVHAEARGENYTGQVAVAAVILNRLESEQFPDSPSSIIYQPLAFEAVADGQINLAPNQTARKAVYDALNGWDPSSGALYYFNPITATSKWIWGRPQIKKIGKHIFTR</sequence>
<dbReference type="InterPro" id="IPR002477">
    <property type="entry name" value="Peptidoglycan-bd-like"/>
</dbReference>
<dbReference type="GO" id="GO:0009847">
    <property type="term" value="P:spore germination"/>
    <property type="evidence" value="ECO:0007669"/>
    <property type="project" value="UniProtKB-UniRule"/>
</dbReference>
<keyword evidence="4" id="KW-0732">Signal</keyword>
<evidence type="ECO:0000256" key="5">
    <source>
        <dbReference type="ARBA" id="ARBA00022801"/>
    </source>
</evidence>
<keyword evidence="6" id="KW-0749">Sporulation</keyword>
<feature type="domain" description="Cell wall hydrolase SleB" evidence="10">
    <location>
        <begin position="144"/>
        <end position="241"/>
    </location>
</feature>
<name>A0A7D3XKG4_9BACL</name>
<reference evidence="11 12" key="1">
    <citation type="submission" date="2020-01" db="EMBL/GenBank/DDBJ databases">
        <authorList>
            <person name="Gulvik C.A."/>
            <person name="Batra D.G."/>
        </authorList>
    </citation>
    <scope>NUCLEOTIDE SEQUENCE [LARGE SCALE GENOMIC DNA]</scope>
    <source>
        <strain evidence="11 12">W9323</strain>
    </source>
</reference>
<evidence type="ECO:0000256" key="1">
    <source>
        <dbReference type="ARBA" id="ARBA00007010"/>
    </source>
</evidence>
<evidence type="ECO:0000256" key="8">
    <source>
        <dbReference type="NCBIfam" id="TIGR02869"/>
    </source>
</evidence>
<dbReference type="InterPro" id="IPR014224">
    <property type="entry name" value="Spore_cortex_SleB"/>
</dbReference>
<dbReference type="Gene3D" id="1.10.101.10">
    <property type="entry name" value="PGBD-like superfamily/PGBD"/>
    <property type="match status" value="1"/>
</dbReference>
<dbReference type="GO" id="GO:0016787">
    <property type="term" value="F:hydrolase activity"/>
    <property type="evidence" value="ECO:0007669"/>
    <property type="project" value="UniProtKB-KW"/>
</dbReference>
<dbReference type="InterPro" id="IPR042047">
    <property type="entry name" value="SleB_dom1"/>
</dbReference>
<evidence type="ECO:0000256" key="3">
    <source>
        <dbReference type="ARBA" id="ARBA00022544"/>
    </source>
</evidence>
<dbReference type="GO" id="GO:0030435">
    <property type="term" value="P:sporulation resulting in formation of a cellular spore"/>
    <property type="evidence" value="ECO:0007669"/>
    <property type="project" value="UniProtKB-KW"/>
</dbReference>
<dbReference type="Proteomes" id="UP000503088">
    <property type="component" value="Chromosome"/>
</dbReference>
<dbReference type="Gene3D" id="6.20.240.60">
    <property type="match status" value="1"/>
</dbReference>
<evidence type="ECO:0000256" key="4">
    <source>
        <dbReference type="ARBA" id="ARBA00022729"/>
    </source>
</evidence>
<evidence type="ECO:0000256" key="2">
    <source>
        <dbReference type="ARBA" id="ARBA00018364"/>
    </source>
</evidence>
<feature type="domain" description="Peptidoglycan binding-like" evidence="9">
    <location>
        <begin position="38"/>
        <end position="89"/>
    </location>
</feature>
<evidence type="ECO:0000259" key="9">
    <source>
        <dbReference type="Pfam" id="PF01471"/>
    </source>
</evidence>
<organism evidence="11 12">
    <name type="scientific">Kroppenstedtia pulmonis</name>
    <dbReference type="NCBI Taxonomy" id="1380685"/>
    <lineage>
        <taxon>Bacteria</taxon>
        <taxon>Bacillati</taxon>
        <taxon>Bacillota</taxon>
        <taxon>Bacilli</taxon>
        <taxon>Bacillales</taxon>
        <taxon>Thermoactinomycetaceae</taxon>
        <taxon>Kroppenstedtia</taxon>
    </lineage>
</organism>
<evidence type="ECO:0000313" key="12">
    <source>
        <dbReference type="Proteomes" id="UP000503088"/>
    </source>
</evidence>
<dbReference type="NCBIfam" id="TIGR02869">
    <property type="entry name" value="spore_SleB"/>
    <property type="match status" value="1"/>
</dbReference>
<dbReference type="InterPro" id="IPR011105">
    <property type="entry name" value="Cell_wall_hydrolase_SleB"/>
</dbReference>
<dbReference type="Pfam" id="PF01471">
    <property type="entry name" value="PG_binding_1"/>
    <property type="match status" value="1"/>
</dbReference>
<keyword evidence="5" id="KW-0378">Hydrolase</keyword>
<dbReference type="KEGG" id="kpul:GXN76_05695"/>
<evidence type="ECO:0000259" key="10">
    <source>
        <dbReference type="Pfam" id="PF07486"/>
    </source>
</evidence>
<comment type="similarity">
    <text evidence="1">Belongs to the SleB family.</text>
</comment>
<proteinExistence type="inferred from homology"/>
<accession>A0A7D3XKG4</accession>
<gene>
    <name evidence="11" type="primary">sleB</name>
    <name evidence="11" type="ORF">GXN76_05695</name>
</gene>
<dbReference type="AlphaFoldDB" id="A0A7D3XKG4"/>
<keyword evidence="3" id="KW-0309">Germination</keyword>
<keyword evidence="12" id="KW-1185">Reference proteome</keyword>
<dbReference type="Pfam" id="PF07486">
    <property type="entry name" value="Hydrolase_2"/>
    <property type="match status" value="1"/>
</dbReference>
<dbReference type="InterPro" id="IPR036366">
    <property type="entry name" value="PGBDSf"/>
</dbReference>
<protein>
    <recommendedName>
        <fullName evidence="2 8">Spore cortex-lytic enzyme</fullName>
    </recommendedName>
</protein>
<evidence type="ECO:0000313" key="11">
    <source>
        <dbReference type="EMBL" id="QKG85924.1"/>
    </source>
</evidence>
<dbReference type="InterPro" id="IPR036365">
    <property type="entry name" value="PGBD-like_sf"/>
</dbReference>
<evidence type="ECO:0000256" key="6">
    <source>
        <dbReference type="ARBA" id="ARBA00022969"/>
    </source>
</evidence>
<dbReference type="GO" id="GO:0071555">
    <property type="term" value="P:cell wall organization"/>
    <property type="evidence" value="ECO:0007669"/>
    <property type="project" value="UniProtKB-KW"/>
</dbReference>
<keyword evidence="7" id="KW-0961">Cell wall biogenesis/degradation</keyword>
<dbReference type="EMBL" id="CP048104">
    <property type="protein sequence ID" value="QKG85924.1"/>
    <property type="molecule type" value="Genomic_DNA"/>
</dbReference>
<dbReference type="SUPFAM" id="SSF47090">
    <property type="entry name" value="PGBD-like"/>
    <property type="match status" value="1"/>
</dbReference>
<dbReference type="FunFam" id="6.20.240.60:FF:000001">
    <property type="entry name" value="Spore cortex-lytic enzyme"/>
    <property type="match status" value="1"/>
</dbReference>